<accession>A0ABW1VIP1</accession>
<feature type="compositionally biased region" description="Low complexity" evidence="1">
    <location>
        <begin position="45"/>
        <end position="66"/>
    </location>
</feature>
<dbReference type="InterPro" id="IPR038625">
    <property type="entry name" value="R_equi_Vir_sf"/>
</dbReference>
<dbReference type="PROSITE" id="PS51318">
    <property type="entry name" value="TAT"/>
    <property type="match status" value="1"/>
</dbReference>
<evidence type="ECO:0000256" key="1">
    <source>
        <dbReference type="SAM" id="MobiDB-lite"/>
    </source>
</evidence>
<organism evidence="3 4">
    <name type="scientific">Luethyella okanaganae</name>
    <dbReference type="NCBI Taxonomy" id="69372"/>
    <lineage>
        <taxon>Bacteria</taxon>
        <taxon>Bacillati</taxon>
        <taxon>Actinomycetota</taxon>
        <taxon>Actinomycetes</taxon>
        <taxon>Micrococcales</taxon>
        <taxon>Microbacteriaceae</taxon>
        <taxon>Luethyella</taxon>
    </lineage>
</organism>
<evidence type="ECO:0000313" key="3">
    <source>
        <dbReference type="EMBL" id="MFC6357365.1"/>
    </source>
</evidence>
<dbReference type="Gene3D" id="2.40.128.480">
    <property type="entry name" value="Rhodococcus equi virulence-associated protein"/>
    <property type="match status" value="1"/>
</dbReference>
<dbReference type="Pfam" id="PF05526">
    <property type="entry name" value="R_equi_Vir"/>
    <property type="match status" value="1"/>
</dbReference>
<evidence type="ECO:0000313" key="4">
    <source>
        <dbReference type="Proteomes" id="UP001596306"/>
    </source>
</evidence>
<gene>
    <name evidence="3" type="ORF">ACFQB0_14740</name>
</gene>
<keyword evidence="2" id="KW-0732">Signal</keyword>
<sequence>MNKSIRSALSLGVGLALVGAIAAAAPAQAATSTGVPPEVATAQASSVKSAAAQDSAAQDPAGQDPAGESYPVSGAVIGGLLYTRVQIDSKDGSGEKFVGNGGGVFTPGAGAFLGDLYTNDLARLYSDTTNFQVNATPVYTNINFFDSDANLLGSLHAGSVSTVVGVGGGTGNWSI</sequence>
<comment type="caution">
    <text evidence="3">The sequence shown here is derived from an EMBL/GenBank/DDBJ whole genome shotgun (WGS) entry which is preliminary data.</text>
</comment>
<dbReference type="Proteomes" id="UP001596306">
    <property type="component" value="Unassembled WGS sequence"/>
</dbReference>
<name>A0ABW1VIP1_9MICO</name>
<reference evidence="4" key="1">
    <citation type="journal article" date="2019" name="Int. J. Syst. Evol. Microbiol.">
        <title>The Global Catalogue of Microorganisms (GCM) 10K type strain sequencing project: providing services to taxonomists for standard genome sequencing and annotation.</title>
        <authorList>
            <consortium name="The Broad Institute Genomics Platform"/>
            <consortium name="The Broad Institute Genome Sequencing Center for Infectious Disease"/>
            <person name="Wu L."/>
            <person name="Ma J."/>
        </authorList>
    </citation>
    <scope>NUCLEOTIDE SEQUENCE [LARGE SCALE GENOMIC DNA]</scope>
    <source>
        <strain evidence="4">CCUG 43304</strain>
    </source>
</reference>
<dbReference type="InterPro" id="IPR008810">
    <property type="entry name" value="R_equi_Vir"/>
</dbReference>
<feature type="region of interest" description="Disordered" evidence="1">
    <location>
        <begin position="45"/>
        <end position="68"/>
    </location>
</feature>
<dbReference type="EMBL" id="JBHSTP010000004">
    <property type="protein sequence ID" value="MFC6357365.1"/>
    <property type="molecule type" value="Genomic_DNA"/>
</dbReference>
<feature type="chain" id="PRO_5047501223" evidence="2">
    <location>
        <begin position="30"/>
        <end position="175"/>
    </location>
</feature>
<dbReference type="RefSeq" id="WP_386733112.1">
    <property type="nucleotide sequence ID" value="NZ_JBHSTP010000004.1"/>
</dbReference>
<feature type="signal peptide" evidence="2">
    <location>
        <begin position="1"/>
        <end position="29"/>
    </location>
</feature>
<keyword evidence="4" id="KW-1185">Reference proteome</keyword>
<protein>
    <submittedName>
        <fullName evidence="3">VapA/VapB family virulence-associated protein</fullName>
    </submittedName>
</protein>
<evidence type="ECO:0000256" key="2">
    <source>
        <dbReference type="SAM" id="SignalP"/>
    </source>
</evidence>
<proteinExistence type="predicted"/>
<dbReference type="InterPro" id="IPR006311">
    <property type="entry name" value="TAT_signal"/>
</dbReference>